<dbReference type="InterPro" id="IPR043519">
    <property type="entry name" value="NT_sf"/>
</dbReference>
<reference evidence="8" key="3">
    <citation type="submission" date="2017-01" db="UniProtKB">
        <authorList>
            <consortium name="EnsemblFungi"/>
        </authorList>
    </citation>
    <scope>IDENTIFICATION</scope>
    <source>
        <strain evidence="8">PH-1 / ATCC MYA-4620 / FGSC 9075 / NRRL 31084</strain>
    </source>
</reference>
<dbReference type="Pfam" id="PF22600">
    <property type="entry name" value="MTPAP-like_central"/>
    <property type="match status" value="1"/>
</dbReference>
<dbReference type="OrthoDB" id="273917at2759"/>
<evidence type="ECO:0000256" key="4">
    <source>
        <dbReference type="ARBA" id="ARBA00022842"/>
    </source>
</evidence>
<proteinExistence type="inferred from homology"/>
<dbReference type="GO" id="GO:1990817">
    <property type="term" value="F:poly(A) RNA polymerase activity"/>
    <property type="evidence" value="ECO:0007669"/>
    <property type="project" value="UniProtKB-EC"/>
</dbReference>
<evidence type="ECO:0000259" key="6">
    <source>
        <dbReference type="Pfam" id="PF03828"/>
    </source>
</evidence>
<feature type="region of interest" description="Disordered" evidence="5">
    <location>
        <begin position="1"/>
        <end position="363"/>
    </location>
</feature>
<accession>I1RV93</accession>
<dbReference type="GO" id="GO:0005730">
    <property type="term" value="C:nucleolus"/>
    <property type="evidence" value="ECO:0007669"/>
    <property type="project" value="TreeGrafter"/>
</dbReference>
<dbReference type="GO" id="GO:0046872">
    <property type="term" value="F:metal ion binding"/>
    <property type="evidence" value="ECO:0007669"/>
    <property type="project" value="UniProtKB-KW"/>
</dbReference>
<evidence type="ECO:0000256" key="1">
    <source>
        <dbReference type="ARBA" id="ARBA00008593"/>
    </source>
</evidence>
<dbReference type="GO" id="GO:0031499">
    <property type="term" value="C:TRAMP complex"/>
    <property type="evidence" value="ECO:0007669"/>
    <property type="project" value="TreeGrafter"/>
</dbReference>
<feature type="compositionally biased region" description="Pro residues" evidence="5">
    <location>
        <begin position="265"/>
        <end position="288"/>
    </location>
</feature>
<comment type="similarity">
    <text evidence="1">Belongs to the DNA polymerase type-B-like family.</text>
</comment>
<reference evidence="8" key="1">
    <citation type="journal article" date="2007" name="Science">
        <title>The Fusarium graminearum genome reveals a link between localized polymorphism and pathogen specialization.</title>
        <authorList>
            <person name="Cuomo C.A."/>
            <person name="Gueldener U."/>
            <person name="Xu J.-R."/>
            <person name="Trail F."/>
            <person name="Turgeon B.G."/>
            <person name="Di Pietro A."/>
            <person name="Walton J.D."/>
            <person name="Ma L.-J."/>
            <person name="Baker S.E."/>
            <person name="Rep M."/>
            <person name="Adam G."/>
            <person name="Antoniw J."/>
            <person name="Baldwin T."/>
            <person name="Calvo S.E."/>
            <person name="Chang Y.-L."/>
            <person name="DeCaprio D."/>
            <person name="Gale L.R."/>
            <person name="Gnerre S."/>
            <person name="Goswami R.S."/>
            <person name="Hammond-Kosack K."/>
            <person name="Harris L.J."/>
            <person name="Hilburn K."/>
            <person name="Kennell J.C."/>
            <person name="Kroken S."/>
            <person name="Magnuson J.K."/>
            <person name="Mannhaupt G."/>
            <person name="Mauceli E.W."/>
            <person name="Mewes H.-W."/>
            <person name="Mitterbauer R."/>
            <person name="Muehlbauer G."/>
            <person name="Muensterkoetter M."/>
            <person name="Nelson D."/>
            <person name="O'Donnell K."/>
            <person name="Ouellet T."/>
            <person name="Qi W."/>
            <person name="Quesneville H."/>
            <person name="Roncero M.I.G."/>
            <person name="Seong K.-Y."/>
            <person name="Tetko I.V."/>
            <person name="Urban M."/>
            <person name="Waalwijk C."/>
            <person name="Ward T.J."/>
            <person name="Yao J."/>
            <person name="Birren B.W."/>
            <person name="Kistler H.C."/>
        </authorList>
    </citation>
    <scope>NUCLEOTIDE SEQUENCE [LARGE SCALE GENOMIC DNA]</scope>
    <source>
        <strain evidence="8">PH-1 / ATCC MYA-4620 / FGSC 9075 / NRRL 31084</strain>
    </source>
</reference>
<dbReference type="PANTHER" id="PTHR23092">
    <property type="entry name" value="POLY(A) RNA POLYMERASE"/>
    <property type="match status" value="1"/>
</dbReference>
<dbReference type="PANTHER" id="PTHR23092:SF15">
    <property type="entry name" value="INACTIVE NON-CANONICAL POLY(A) RNA POLYMERASE PROTEIN TRF4-2-RELATED"/>
    <property type="match status" value="1"/>
</dbReference>
<dbReference type="Pfam" id="PF03828">
    <property type="entry name" value="PAP_assoc"/>
    <property type="match status" value="1"/>
</dbReference>
<dbReference type="EnsemblFungi" id="CEF76428">
    <property type="protein sequence ID" value="CEF76428"/>
    <property type="gene ID" value="FGRRES_08158"/>
</dbReference>
<evidence type="ECO:0000313" key="8">
    <source>
        <dbReference type="EnsemblFungi" id="CEF76428"/>
    </source>
</evidence>
<feature type="compositionally biased region" description="Basic residues" evidence="5">
    <location>
        <begin position="211"/>
        <end position="222"/>
    </location>
</feature>
<feature type="compositionally biased region" description="Basic and acidic residues" evidence="5">
    <location>
        <begin position="132"/>
        <end position="148"/>
    </location>
</feature>
<organism evidence="8">
    <name type="scientific">Gibberella zeae (strain ATCC MYA-4620 / CBS 123657 / FGSC 9075 / NRRL 31084 / PH-1)</name>
    <name type="common">Wheat head blight fungus</name>
    <name type="synonym">Fusarium graminearum</name>
    <dbReference type="NCBI Taxonomy" id="229533"/>
    <lineage>
        <taxon>Eukaryota</taxon>
        <taxon>Fungi</taxon>
        <taxon>Dikarya</taxon>
        <taxon>Ascomycota</taxon>
        <taxon>Pezizomycotina</taxon>
        <taxon>Sordariomycetes</taxon>
        <taxon>Hypocreomycetidae</taxon>
        <taxon>Hypocreales</taxon>
        <taxon>Nectriaceae</taxon>
        <taxon>Fusarium</taxon>
    </lineage>
</organism>
<dbReference type="EMBL" id="HG970333">
    <property type="status" value="NOT_ANNOTATED_CDS"/>
    <property type="molecule type" value="Genomic_DNA"/>
</dbReference>
<dbReference type="SUPFAM" id="SSF81631">
    <property type="entry name" value="PAP/OAS1 substrate-binding domain"/>
    <property type="match status" value="1"/>
</dbReference>
<dbReference type="EC" id="2.7.7.19" evidence="2"/>
<dbReference type="SUPFAM" id="SSF81301">
    <property type="entry name" value="Nucleotidyltransferase"/>
    <property type="match status" value="1"/>
</dbReference>
<dbReference type="InterPro" id="IPR054708">
    <property type="entry name" value="MTPAP-like_central"/>
</dbReference>
<keyword evidence="3" id="KW-0479">Metal-binding</keyword>
<dbReference type="CDD" id="cd05402">
    <property type="entry name" value="NT_PAP_TUTase"/>
    <property type="match status" value="1"/>
</dbReference>
<evidence type="ECO:0000256" key="2">
    <source>
        <dbReference type="ARBA" id="ARBA00012388"/>
    </source>
</evidence>
<sequence>MRNKPNKSRPQRNSRPARNDNRDRPYQNSDSYRPGDRHDLPPRPPPPRDDFRNSGGDSYRPNVPQGDFTFRMDKPAGMPEFPSDYRGPPSDRRGPRRDGGRGRGRGRGGRRWQPPPHPSERALVSGATQNMPEERLGEDGIAKFRDVDQLSDDDELDMDISSSSETEGPSKKRARTTNDDDNDGDASGDAAPKWSNPDPYTALPCPDESTRKKKDMVKLIRKARLEDQTGKLAASTEAEDFISFDFTEDEDEEASDEEEEEQKDAPPPPPRGPPPTIEQPPPPPPNAPSGPRADLDKPRAPNDDIMEARRLANDGLGSRKRTADDVIKPPDYGQLKKATTKPSKGSLLPSWQPKATEDPCPWDTVDHTATTSMGFRLHKEVMDFYDYVRPRDFEQRIRDNLVENLRKAMRRDGRNFASASVHPFGSFMSGLYLPTADMDLVVCSASFMRGGPPTYLSAKSWLYKFQKFLVAQQVAEQHSIEVIAHARIPLVKFVDKQTGLKVDVSFENLGGVNAIDTFLQWKEQYPAMPILVTVIKHFLLMRGLNEPVNGGIGGFSVICLVVSMLQLMPQVQSRSLVPEHHLGEMLLEFFELYGYDFHHERNAISLTRPVGYSTVNSLTYKNYDRLSIIDPNNPANDISGGSANTPAILNRFKDAFNLLRDRMSDIARNPNKGNILEVILQGDYSSFRMQREYLRHVHEKLIGPC</sequence>
<dbReference type="GO" id="GO:0003729">
    <property type="term" value="F:mRNA binding"/>
    <property type="evidence" value="ECO:0007669"/>
    <property type="project" value="TreeGrafter"/>
</dbReference>
<dbReference type="RefSeq" id="XP_011320655.1">
    <property type="nucleotide sequence ID" value="XM_011322353.1"/>
</dbReference>
<dbReference type="GO" id="GO:0043634">
    <property type="term" value="P:polyadenylation-dependent ncRNA catabolic process"/>
    <property type="evidence" value="ECO:0007669"/>
    <property type="project" value="TreeGrafter"/>
</dbReference>
<feature type="compositionally biased region" description="Basic and acidic residues" evidence="5">
    <location>
        <begin position="33"/>
        <end position="52"/>
    </location>
</feature>
<keyword evidence="4" id="KW-0460">Magnesium</keyword>
<evidence type="ECO:0000256" key="3">
    <source>
        <dbReference type="ARBA" id="ARBA00022723"/>
    </source>
</evidence>
<dbReference type="InterPro" id="IPR002058">
    <property type="entry name" value="PAP_assoc"/>
</dbReference>
<gene>
    <name evidence="8" type="primary">FG08158.1</name>
</gene>
<name>I1RV93_GIBZE</name>
<evidence type="ECO:0000259" key="7">
    <source>
        <dbReference type="Pfam" id="PF22600"/>
    </source>
</evidence>
<feature type="compositionally biased region" description="Basic and acidic residues" evidence="5">
    <location>
        <begin position="89"/>
        <end position="101"/>
    </location>
</feature>
<dbReference type="InterPro" id="IPR045862">
    <property type="entry name" value="Trf4-like"/>
</dbReference>
<evidence type="ECO:0000256" key="5">
    <source>
        <dbReference type="SAM" id="MobiDB-lite"/>
    </source>
</evidence>
<feature type="domain" description="PAP-associated" evidence="6">
    <location>
        <begin position="581"/>
        <end position="636"/>
    </location>
</feature>
<feature type="compositionally biased region" description="Basic residues" evidence="5">
    <location>
        <begin position="1"/>
        <end position="12"/>
    </location>
</feature>
<dbReference type="GO" id="GO:0010605">
    <property type="term" value="P:negative regulation of macromolecule metabolic process"/>
    <property type="evidence" value="ECO:0007669"/>
    <property type="project" value="UniProtKB-ARBA"/>
</dbReference>
<accession>A0A098DBX4</accession>
<feature type="domain" description="Poly(A) RNA polymerase mitochondrial-like central palm" evidence="7">
    <location>
        <begin position="377"/>
        <end position="513"/>
    </location>
</feature>
<dbReference type="AlphaFoldDB" id="I1RV93"/>
<feature type="compositionally biased region" description="Acidic residues" evidence="5">
    <location>
        <begin position="149"/>
        <end position="158"/>
    </location>
</feature>
<dbReference type="GO" id="GO:0031123">
    <property type="term" value="P:RNA 3'-end processing"/>
    <property type="evidence" value="ECO:0007669"/>
    <property type="project" value="TreeGrafter"/>
</dbReference>
<dbReference type="KEGG" id="fgr:FGSG_08158"/>
<feature type="compositionally biased region" description="Acidic residues" evidence="5">
    <location>
        <begin position="237"/>
        <end position="262"/>
    </location>
</feature>
<feature type="compositionally biased region" description="Basic and acidic residues" evidence="5">
    <location>
        <begin position="293"/>
        <end position="312"/>
    </location>
</feature>
<dbReference type="Gene3D" id="1.10.1410.10">
    <property type="match status" value="1"/>
</dbReference>
<dbReference type="Gene3D" id="3.30.460.10">
    <property type="entry name" value="Beta Polymerase, domain 2"/>
    <property type="match status" value="1"/>
</dbReference>
<reference evidence="8" key="2">
    <citation type="journal article" date="2010" name="Nature">
        <title>Comparative genomics reveals mobile pathogenicity chromosomes in Fusarium.</title>
        <authorList>
            <person name="Ma L.J."/>
            <person name="van der Does H.C."/>
            <person name="Borkovich K.A."/>
            <person name="Coleman J.J."/>
            <person name="Daboussi M.J."/>
            <person name="Di Pietro A."/>
            <person name="Dufresne M."/>
            <person name="Freitag M."/>
            <person name="Grabherr M."/>
            <person name="Henrissat B."/>
            <person name="Houterman P.M."/>
            <person name="Kang S."/>
            <person name="Shim W.B."/>
            <person name="Woloshuk C."/>
            <person name="Xie X."/>
            <person name="Xu J.R."/>
            <person name="Antoniw J."/>
            <person name="Baker S.E."/>
            <person name="Bluhm B.H."/>
            <person name="Breakspear A."/>
            <person name="Brown D.W."/>
            <person name="Butchko R.A."/>
            <person name="Chapman S."/>
            <person name="Coulson R."/>
            <person name="Coutinho P.M."/>
            <person name="Danchin E.G."/>
            <person name="Diener A."/>
            <person name="Gale L.R."/>
            <person name="Gardiner D.M."/>
            <person name="Goff S."/>
            <person name="Hammond-Kosack K.E."/>
            <person name="Hilburn K."/>
            <person name="Hua-Van A."/>
            <person name="Jonkers W."/>
            <person name="Kazan K."/>
            <person name="Kodira C.D."/>
            <person name="Koehrsen M."/>
            <person name="Kumar L."/>
            <person name="Lee Y.H."/>
            <person name="Li L."/>
            <person name="Manners J.M."/>
            <person name="Miranda-Saavedra D."/>
            <person name="Mukherjee M."/>
            <person name="Park G."/>
            <person name="Park J."/>
            <person name="Park S.Y."/>
            <person name="Proctor R.H."/>
            <person name="Regev A."/>
            <person name="Ruiz-Roldan M.C."/>
            <person name="Sain D."/>
            <person name="Sakthikumar S."/>
            <person name="Sykes S."/>
            <person name="Schwartz D.C."/>
            <person name="Turgeon B.G."/>
            <person name="Wapinski I."/>
            <person name="Yoder O."/>
            <person name="Young S."/>
            <person name="Zeng Q."/>
            <person name="Zhou S."/>
            <person name="Galagan J."/>
            <person name="Cuomo C.A."/>
            <person name="Kistler H.C."/>
            <person name="Rep M."/>
        </authorList>
    </citation>
    <scope>GENOME REANNOTATION</scope>
    <source>
        <strain evidence="8">PH-1 / ATCC MYA-4620 / FGSC 9075 / NRRL 31084</strain>
    </source>
</reference>
<dbReference type="HOGENOM" id="CLU_013572_2_0_1"/>
<protein>
    <recommendedName>
        <fullName evidence="2">polynucleotide adenylyltransferase</fullName>
        <ecNumber evidence="2">2.7.7.19</ecNumber>
    </recommendedName>
</protein>